<protein>
    <submittedName>
        <fullName evidence="3">AGAP002135-PA</fullName>
    </submittedName>
</protein>
<comment type="caution">
    <text evidence="3">The sequence shown here is derived from an EMBL/GenBank/DDBJ whole genome shotgun (WGS) entry which is preliminary data.</text>
</comment>
<dbReference type="OMA" id="DDACHKF"/>
<dbReference type="InterPro" id="IPR037448">
    <property type="entry name" value="Zig-8"/>
</dbReference>
<sequence length="540" mass="57962">MGACVNAAQRDAIPKQQHTASTKDSSSQAGQPGNLLTGSSSSSSGSGSSSSSSSSISSSSSVSSSTSTSSAGSSGSSSSSSSISTTSSSSSSGSAATVGASSSSSSRPTNVETTAQPTEQSRVGPYFDVAASKNVTALLGKTAYLNCRVKNLGNKTVSWVRHRDIHLLTVGRYTYTSDQRFRAIHHPHTEDWSLQIKYPQHRDSGIYECQISTTPHMSHFVHLNVIGKHRSPTAQPSSWVKLALPSTRSPEIARVADDACHKFQHKFQLVTSSAKSSARIIGAPDLYIESGSTINLTCVVKDSPEPPAYIFWNHNNAIISYDSPRGGVSVITEKGDTTTSFLLIQNARPSDSGQYTCNPSNAKSKSVTVHVLNGEYPAAMQRAGQPHHRAPLNHPLLVLVSALVSSLLCSIGMLRLPSRSVWLRRTVRTRIAGPSAAARLRLSAHRYLPIVPHRTCPPSTRLSSRSAGRASPDGGCPARPSHSDPARLEPSLSRASRWHHHNHRWRTDDRSGACISFSQQSTAHRQRLSWRSEAQLCLVR</sequence>
<dbReference type="InterPro" id="IPR013783">
    <property type="entry name" value="Ig-like_fold"/>
</dbReference>
<dbReference type="VEuPathDB" id="VectorBase:AGAMI1_001885"/>
<evidence type="ECO:0000256" key="1">
    <source>
        <dbReference type="SAM" id="MobiDB-lite"/>
    </source>
</evidence>
<feature type="region of interest" description="Disordered" evidence="1">
    <location>
        <begin position="458"/>
        <end position="494"/>
    </location>
</feature>
<name>Q7QK35_ANOGA</name>
<reference evidence="3" key="5">
    <citation type="submission" date="2011-05" db="EMBL/GenBank/DDBJ databases">
        <authorList>
            <consortium name="VectorBase"/>
        </authorList>
    </citation>
    <scope>NUCLEOTIDE SEQUENCE</scope>
    <source>
        <strain evidence="3">PEST</strain>
    </source>
</reference>
<dbReference type="STRING" id="7165.Q7QK35"/>
<dbReference type="Gene3D" id="2.60.40.10">
    <property type="entry name" value="Immunoglobulins"/>
    <property type="match status" value="2"/>
</dbReference>
<dbReference type="AlphaFoldDB" id="Q7QK35"/>
<feature type="region of interest" description="Disordered" evidence="1">
    <location>
        <begin position="1"/>
        <end position="120"/>
    </location>
</feature>
<dbReference type="InterPro" id="IPR003599">
    <property type="entry name" value="Ig_sub"/>
</dbReference>
<dbReference type="InterPro" id="IPR003598">
    <property type="entry name" value="Ig_sub2"/>
</dbReference>
<dbReference type="EMBL" id="AAAB01008799">
    <property type="protein sequence ID" value="EAA03800.4"/>
    <property type="molecule type" value="Genomic_DNA"/>
</dbReference>
<feature type="domain" description="Ig-like" evidence="2">
    <location>
        <begin position="125"/>
        <end position="212"/>
    </location>
</feature>
<dbReference type="eggNOG" id="KOG3510">
    <property type="taxonomic scope" value="Eukaryota"/>
</dbReference>
<dbReference type="InterPro" id="IPR007110">
    <property type="entry name" value="Ig-like_dom"/>
</dbReference>
<feature type="compositionally biased region" description="Polar residues" evidence="1">
    <location>
        <begin position="107"/>
        <end position="120"/>
    </location>
</feature>
<reference evidence="3" key="3">
    <citation type="journal article" date="2004" name="Trends Parasitol.">
        <title>The Anopheles gambiae genome: an update.</title>
        <authorList>
            <person name="Mongin E."/>
            <person name="Louis C."/>
            <person name="Holt R.A."/>
            <person name="Birney E."/>
            <person name="Collins F.H."/>
        </authorList>
    </citation>
    <scope>NUCLEOTIDE SEQUENCE</scope>
    <source>
        <strain evidence="3">PEST</strain>
    </source>
</reference>
<feature type="domain" description="Ig-like" evidence="2">
    <location>
        <begin position="250"/>
        <end position="368"/>
    </location>
</feature>
<dbReference type="FunFam" id="2.60.40.10:FF:000129">
    <property type="entry name" value="CLUMA_CG018772, isoform A"/>
    <property type="match status" value="1"/>
</dbReference>
<dbReference type="SMART" id="SM00409">
    <property type="entry name" value="IG"/>
    <property type="match status" value="2"/>
</dbReference>
<proteinExistence type="predicted"/>
<gene>
    <name evidence="3" type="ORF">AgaP_AGAP002135</name>
</gene>
<dbReference type="InterPro" id="IPR013106">
    <property type="entry name" value="Ig_V-set"/>
</dbReference>
<dbReference type="VEuPathDB" id="VectorBase:AGAP002135"/>
<reference evidence="3" key="4">
    <citation type="journal article" date="2007" name="Genome Biol.">
        <title>Update of the Anopheles gambiae PEST genome assembly.</title>
        <authorList>
            <person name="Sharakhova M.V."/>
            <person name="Hammond M.P."/>
            <person name="Lobo N.F."/>
            <person name="Krzywinski J."/>
            <person name="Unger M.F."/>
            <person name="Hillenmeyer M.E."/>
            <person name="Bruggner R.V."/>
            <person name="Birney E."/>
            <person name="Collins F.H."/>
        </authorList>
    </citation>
    <scope>NUCLEOTIDE SEQUENCE</scope>
    <source>
        <strain evidence="3">PEST</strain>
    </source>
</reference>
<dbReference type="SMART" id="SM00408">
    <property type="entry name" value="IGc2"/>
    <property type="match status" value="2"/>
</dbReference>
<dbReference type="InterPro" id="IPR036179">
    <property type="entry name" value="Ig-like_dom_sf"/>
</dbReference>
<dbReference type="Pfam" id="PF13927">
    <property type="entry name" value="Ig_3"/>
    <property type="match status" value="1"/>
</dbReference>
<dbReference type="FunFam" id="2.60.40.10:FF:000533">
    <property type="entry name" value="Uncharacterized protein, isoform A"/>
    <property type="match status" value="1"/>
</dbReference>
<evidence type="ECO:0000259" key="2">
    <source>
        <dbReference type="PROSITE" id="PS50835"/>
    </source>
</evidence>
<dbReference type="SMART" id="SM00406">
    <property type="entry name" value="IGv"/>
    <property type="match status" value="2"/>
</dbReference>
<dbReference type="PaxDb" id="7165-AGAP002135-PA"/>
<dbReference type="PANTHER" id="PTHR23279:SF36">
    <property type="entry name" value="DEFECTIVE PROBOSCIS EXTENSION RESPONSE 9, ISOFORM A"/>
    <property type="match status" value="1"/>
</dbReference>
<accession>Q7QK35</accession>
<reference evidence="3" key="1">
    <citation type="journal article" date="2002" name="Science">
        <title>The genome sequence of the malaria mosquito Anopheles gambiae.</title>
        <authorList>
            <person name="Holt R.A."/>
            <person name="Subramanian G.M."/>
            <person name="Halpern A."/>
            <person name="Sutton G.G."/>
            <person name="Charlab R."/>
            <person name="Nusskern D.R."/>
            <person name="Wincker P."/>
            <person name="Clark A.G."/>
            <person name="Ribeiro J.M."/>
            <person name="Wides R."/>
            <person name="Salzberg S.L."/>
            <person name="Loftus B."/>
            <person name="Yandell M."/>
            <person name="Majoros W.H."/>
            <person name="Rusch D.B."/>
            <person name="Lai Z."/>
            <person name="Kraft C.L."/>
            <person name="Abril J.F."/>
            <person name="Anthouard V."/>
            <person name="Arensburger P."/>
            <person name="Atkinson P.W."/>
            <person name="Baden H."/>
            <person name="de Berardinis V."/>
            <person name="Baldwin D."/>
            <person name="Benes V."/>
            <person name="Biedler J."/>
            <person name="Blass C."/>
            <person name="Bolanos R."/>
            <person name="Boscus D."/>
            <person name="Barnstead M."/>
            <person name="Cai S."/>
            <person name="Center A."/>
            <person name="Chaturverdi K."/>
            <person name="Christophides G.K."/>
            <person name="Chrystal M.A."/>
            <person name="Clamp M."/>
            <person name="Cravchik A."/>
            <person name="Curwen V."/>
            <person name="Dana A."/>
            <person name="Delcher A."/>
            <person name="Dew I."/>
            <person name="Evans C.A."/>
            <person name="Flanigan M."/>
            <person name="Grundschober-Freimoser A."/>
            <person name="Friedli L."/>
            <person name="Gu Z."/>
            <person name="Guan P."/>
            <person name="Guigo R."/>
            <person name="Hillenmeyer M.E."/>
            <person name="Hladun S.L."/>
            <person name="Hogan J.R."/>
            <person name="Hong Y.S."/>
            <person name="Hoover J."/>
            <person name="Jaillon O."/>
            <person name="Ke Z."/>
            <person name="Kodira C."/>
            <person name="Kokoza E."/>
            <person name="Koutsos A."/>
            <person name="Letunic I."/>
            <person name="Levitsky A."/>
            <person name="Liang Y."/>
            <person name="Lin J.J."/>
            <person name="Lobo N.F."/>
            <person name="Lopez J.R."/>
            <person name="Malek J.A."/>
            <person name="McIntosh T.C."/>
            <person name="Meister S."/>
            <person name="Miller J."/>
            <person name="Mobarry C."/>
            <person name="Mongin E."/>
            <person name="Murphy S.D."/>
            <person name="O'Brochta D.A."/>
            <person name="Pfannkoch C."/>
            <person name="Qi R."/>
            <person name="Regier M.A."/>
            <person name="Remington K."/>
            <person name="Shao H."/>
            <person name="Sharakhova M.V."/>
            <person name="Sitter C.D."/>
            <person name="Shetty J."/>
            <person name="Smith T.J."/>
            <person name="Strong R."/>
            <person name="Sun J."/>
            <person name="Thomasova D."/>
            <person name="Ton L.Q."/>
            <person name="Topalis P."/>
            <person name="Tu Z."/>
            <person name="Unger M.F."/>
            <person name="Walenz B."/>
            <person name="Wang A."/>
            <person name="Wang J."/>
            <person name="Wang M."/>
            <person name="Wang X."/>
            <person name="Woodford K.J."/>
            <person name="Wortman J.R."/>
            <person name="Wu M."/>
            <person name="Yao A."/>
            <person name="Zdobnov E.M."/>
            <person name="Zhang H."/>
            <person name="Zhao Q."/>
            <person name="Zhao S."/>
            <person name="Zhu S.C."/>
            <person name="Zhimulev I."/>
            <person name="Coluzzi M."/>
            <person name="della Torre A."/>
            <person name="Roth C.W."/>
            <person name="Louis C."/>
            <person name="Kalush F."/>
            <person name="Mural R.J."/>
            <person name="Myers E.W."/>
            <person name="Adams M.D."/>
            <person name="Smith H.O."/>
            <person name="Broder S."/>
            <person name="Gardner M.J."/>
            <person name="Fraser C.M."/>
            <person name="Birney E."/>
            <person name="Bork P."/>
            <person name="Brey P.T."/>
            <person name="Venter J.C."/>
            <person name="Weissenbach J."/>
            <person name="Kafatos F.C."/>
            <person name="Collins F.H."/>
            <person name="Hoffman S.L."/>
        </authorList>
    </citation>
    <scope>NUCLEOTIDE SEQUENCE [LARGE SCALE GENOMIC DNA]</scope>
    <source>
        <strain evidence="3">PEST</strain>
    </source>
</reference>
<dbReference type="PhylomeDB" id="Q7QK35"/>
<dbReference type="Pfam" id="PF07686">
    <property type="entry name" value="V-set"/>
    <property type="match status" value="1"/>
</dbReference>
<feature type="compositionally biased region" description="Low complexity" evidence="1">
    <location>
        <begin position="37"/>
        <end position="106"/>
    </location>
</feature>
<evidence type="ECO:0000313" key="3">
    <source>
        <dbReference type="EMBL" id="EAA03800.4"/>
    </source>
</evidence>
<organism evidence="3">
    <name type="scientific">Anopheles gambiae</name>
    <name type="common">African malaria mosquito</name>
    <dbReference type="NCBI Taxonomy" id="7165"/>
    <lineage>
        <taxon>Eukaryota</taxon>
        <taxon>Metazoa</taxon>
        <taxon>Ecdysozoa</taxon>
        <taxon>Arthropoda</taxon>
        <taxon>Hexapoda</taxon>
        <taxon>Insecta</taxon>
        <taxon>Pterygota</taxon>
        <taxon>Neoptera</taxon>
        <taxon>Endopterygota</taxon>
        <taxon>Diptera</taxon>
        <taxon>Nematocera</taxon>
        <taxon>Culicoidea</taxon>
        <taxon>Culicidae</taxon>
        <taxon>Anophelinae</taxon>
        <taxon>Anopheles</taxon>
    </lineage>
</organism>
<reference evidence="3" key="2">
    <citation type="submission" date="2002-03" db="EMBL/GenBank/DDBJ databases">
        <authorList>
            <consortium name="The Anopheles Genome Sequencing Consortium"/>
        </authorList>
    </citation>
    <scope>NUCLEOTIDE SEQUENCE</scope>
    <source>
        <strain evidence="3">PEST</strain>
    </source>
</reference>
<dbReference type="PROSITE" id="PS50835">
    <property type="entry name" value="IG_LIKE"/>
    <property type="match status" value="2"/>
</dbReference>
<feature type="compositionally biased region" description="Polar residues" evidence="1">
    <location>
        <begin position="16"/>
        <end position="36"/>
    </location>
</feature>
<dbReference type="HOGENOM" id="CLU_554577_0_0_1"/>
<dbReference type="SUPFAM" id="SSF48726">
    <property type="entry name" value="Immunoglobulin"/>
    <property type="match status" value="2"/>
</dbReference>
<dbReference type="PANTHER" id="PTHR23279">
    <property type="entry name" value="DEFECTIVE PROBOSCIS EXTENSION RESPONSE DPR -RELATED"/>
    <property type="match status" value="1"/>
</dbReference>